<dbReference type="GO" id="GO:0031267">
    <property type="term" value="F:small GTPase binding"/>
    <property type="evidence" value="ECO:0007669"/>
    <property type="project" value="TreeGrafter"/>
</dbReference>
<dbReference type="InterPro" id="IPR050302">
    <property type="entry name" value="Rab_GAP_TBC_domain"/>
</dbReference>
<feature type="domain" description="Rab-GAP TBC" evidence="7">
    <location>
        <begin position="199"/>
        <end position="279"/>
    </location>
</feature>
<dbReference type="Pfam" id="PF07534">
    <property type="entry name" value="TLD"/>
    <property type="match status" value="1"/>
</dbReference>
<reference evidence="9 10" key="1">
    <citation type="journal article" date="2013" name="Curr. Biol.">
        <title>The Genome of the Foraminiferan Reticulomyxa filosa.</title>
        <authorList>
            <person name="Glockner G."/>
            <person name="Hulsmann N."/>
            <person name="Schleicher M."/>
            <person name="Noegel A.A."/>
            <person name="Eichinger L."/>
            <person name="Gallinger C."/>
            <person name="Pawlowski J."/>
            <person name="Sierra R."/>
            <person name="Euteneuer U."/>
            <person name="Pillet L."/>
            <person name="Moustafa A."/>
            <person name="Platzer M."/>
            <person name="Groth M."/>
            <person name="Szafranski K."/>
            <person name="Schliwa M."/>
        </authorList>
    </citation>
    <scope>NUCLEOTIDE SEQUENCE [LARGE SCALE GENOMIC DNA]</scope>
</reference>
<evidence type="ECO:0000256" key="6">
    <source>
        <dbReference type="ARBA" id="ARBA00034103"/>
    </source>
</evidence>
<keyword evidence="10" id="KW-1185">Reference proteome</keyword>
<dbReference type="GO" id="GO:0030659">
    <property type="term" value="C:cytoplasmic vesicle membrane"/>
    <property type="evidence" value="ECO:0007669"/>
    <property type="project" value="UniProtKB-SubCell"/>
</dbReference>
<evidence type="ECO:0000256" key="5">
    <source>
        <dbReference type="ARBA" id="ARBA00023329"/>
    </source>
</evidence>
<sequence length="562" mass="65694">MQLPDIDSGVIFYKHERSIRNRKEYRTLQTMAREGCNEKNRPLFWKKAIGVSKRDMQSYEKWSKGIFEGIAMQDFPQFPMFGSKCRFKTLSPEKKYCARKILVVLAVEHDSLRYCPQIPRGGQKKKETVVKHVDEATAFGILNAMVEVSKKNHWYFRTDFFQFRVGLRAFLDLFADQVKAYDCEIFFFFFFFDETNNSKKKKTQNKTAYSNMTQRVVKHINDHNIAIEKVLAEGLVTLYVNFLNEKTLLRLIDIFFVEGYQVLFRVGLALLKNAEESLLQEKKIDTFRKVLIEKSRRLNPVQLCNLAKQVTVSRTKLEKLETLHQATLQQSSRTDEQVARRWPSWNPKWVEQSNILKHKADFLQLWVWLPPKCHIGDFQLLFNTSEDGYQLATLYEKCYDRQNLLVLIQTTTGESFGFHVSSLHDAPRNQRFVDMQILTFLLEYPNDRLASKQVFEPPHIHFDYLRNQPMRTMSLLSLNPQKSESESLRSAFETQQRYPHIYSMPISPTAAPFSSVQSHNPQKIAIDSNSEFNLSRQNSDIAFPKSPLATPLLHYQSSESAK</sequence>
<evidence type="ECO:0000256" key="3">
    <source>
        <dbReference type="ARBA" id="ARBA00023018"/>
    </source>
</evidence>
<feature type="non-terminal residue" evidence="9">
    <location>
        <position position="562"/>
    </location>
</feature>
<comment type="caution">
    <text evidence="9">The sequence shown here is derived from an EMBL/GenBank/DDBJ whole genome shotgun (WGS) entry which is preliminary data.</text>
</comment>
<dbReference type="InterPro" id="IPR000195">
    <property type="entry name" value="Rab-GAP-TBC_dom"/>
</dbReference>
<name>X6NFD1_RETFI</name>
<dbReference type="Gene3D" id="1.10.472.80">
    <property type="entry name" value="Ypt/Rab-GAP domain of gyp1p, domain 3"/>
    <property type="match status" value="1"/>
</dbReference>
<dbReference type="GO" id="GO:0005096">
    <property type="term" value="F:GTPase activator activity"/>
    <property type="evidence" value="ECO:0007669"/>
    <property type="project" value="TreeGrafter"/>
</dbReference>
<evidence type="ECO:0000313" key="9">
    <source>
        <dbReference type="EMBL" id="ETO25025.1"/>
    </source>
</evidence>
<dbReference type="OMA" id="FYHMYNK"/>
<evidence type="ECO:0000256" key="4">
    <source>
        <dbReference type="ARBA" id="ARBA00023136"/>
    </source>
</evidence>
<dbReference type="AlphaFoldDB" id="X6NFD1"/>
<comment type="subcellular location">
    <subcellularLocation>
        <location evidence="1">Cytoplasmic vesicle membrane</location>
    </subcellularLocation>
    <subcellularLocation>
        <location evidence="2">Endomembrane system</location>
        <topology evidence="2">Peripheral membrane protein</topology>
    </subcellularLocation>
    <subcellularLocation>
        <location evidence="6">Synapse</location>
    </subcellularLocation>
</comment>
<dbReference type="OrthoDB" id="10065050at2759"/>
<evidence type="ECO:0000259" key="7">
    <source>
        <dbReference type="Pfam" id="PF00566"/>
    </source>
</evidence>
<evidence type="ECO:0000256" key="2">
    <source>
        <dbReference type="ARBA" id="ARBA00004184"/>
    </source>
</evidence>
<dbReference type="EMBL" id="ASPP01008791">
    <property type="protein sequence ID" value="ETO25025.1"/>
    <property type="molecule type" value="Genomic_DNA"/>
</dbReference>
<evidence type="ECO:0000256" key="1">
    <source>
        <dbReference type="ARBA" id="ARBA00004156"/>
    </source>
</evidence>
<keyword evidence="3" id="KW-0770">Synapse</keyword>
<keyword evidence="4" id="KW-0472">Membrane</keyword>
<gene>
    <name evidence="9" type="ORF">RFI_12119</name>
</gene>
<dbReference type="Pfam" id="PF00566">
    <property type="entry name" value="RabGAP-TBC"/>
    <property type="match status" value="1"/>
</dbReference>
<dbReference type="InterPro" id="IPR035969">
    <property type="entry name" value="Rab-GAP_TBC_sf"/>
</dbReference>
<evidence type="ECO:0000259" key="8">
    <source>
        <dbReference type="Pfam" id="PF07534"/>
    </source>
</evidence>
<organism evidence="9 10">
    <name type="scientific">Reticulomyxa filosa</name>
    <dbReference type="NCBI Taxonomy" id="46433"/>
    <lineage>
        <taxon>Eukaryota</taxon>
        <taxon>Sar</taxon>
        <taxon>Rhizaria</taxon>
        <taxon>Retaria</taxon>
        <taxon>Foraminifera</taxon>
        <taxon>Monothalamids</taxon>
        <taxon>Reticulomyxidae</taxon>
        <taxon>Reticulomyxa</taxon>
    </lineage>
</organism>
<dbReference type="SUPFAM" id="SSF47923">
    <property type="entry name" value="Ypt/Rab-GAP domain of gyp1p"/>
    <property type="match status" value="1"/>
</dbReference>
<feature type="domain" description="TLDc" evidence="8">
    <location>
        <begin position="352"/>
        <end position="432"/>
    </location>
</feature>
<dbReference type="PANTHER" id="PTHR47219">
    <property type="entry name" value="RAB GTPASE-ACTIVATING PROTEIN 1-LIKE"/>
    <property type="match status" value="1"/>
</dbReference>
<keyword evidence="5" id="KW-0968">Cytoplasmic vesicle</keyword>
<dbReference type="InterPro" id="IPR006571">
    <property type="entry name" value="TLDc_dom"/>
</dbReference>
<dbReference type="Proteomes" id="UP000023152">
    <property type="component" value="Unassembled WGS sequence"/>
</dbReference>
<dbReference type="GO" id="GO:0012505">
    <property type="term" value="C:endomembrane system"/>
    <property type="evidence" value="ECO:0007669"/>
    <property type="project" value="UniProtKB-SubCell"/>
</dbReference>
<proteinExistence type="predicted"/>
<dbReference type="PANTHER" id="PTHR47219:SF20">
    <property type="entry name" value="TBC1 DOMAIN FAMILY MEMBER 2B"/>
    <property type="match status" value="1"/>
</dbReference>
<protein>
    <submittedName>
        <fullName evidence="9">RabGAP/TBC domain-containing protein</fullName>
    </submittedName>
</protein>
<evidence type="ECO:0000313" key="10">
    <source>
        <dbReference type="Proteomes" id="UP000023152"/>
    </source>
</evidence>
<accession>X6NFD1</accession>